<feature type="transmembrane region" description="Helical" evidence="4">
    <location>
        <begin position="206"/>
        <end position="228"/>
    </location>
</feature>
<dbReference type="AlphaFoldDB" id="F9RQ63"/>
<evidence type="ECO:0000256" key="1">
    <source>
        <dbReference type="ARBA" id="ARBA00004533"/>
    </source>
</evidence>
<evidence type="ECO:0000259" key="5">
    <source>
        <dbReference type="PROSITE" id="PS50111"/>
    </source>
</evidence>
<dbReference type="InterPro" id="IPR004089">
    <property type="entry name" value="MCPsignal_dom"/>
</dbReference>
<dbReference type="CDD" id="cd11386">
    <property type="entry name" value="MCP_signal"/>
    <property type="match status" value="1"/>
</dbReference>
<dbReference type="SUPFAM" id="SSF103190">
    <property type="entry name" value="Sensory domain-like"/>
    <property type="match status" value="1"/>
</dbReference>
<dbReference type="Gene3D" id="3.30.450.20">
    <property type="entry name" value="PAS domain"/>
    <property type="match status" value="1"/>
</dbReference>
<evidence type="ECO:0000256" key="4">
    <source>
        <dbReference type="SAM" id="Phobius"/>
    </source>
</evidence>
<protein>
    <submittedName>
        <fullName evidence="6">TcpI, toxin-coregulated pilus biosynthesis protein</fullName>
    </submittedName>
</protein>
<keyword evidence="2 3" id="KW-0807">Transducer</keyword>
<dbReference type="GO" id="GO:0006935">
    <property type="term" value="P:chemotaxis"/>
    <property type="evidence" value="ECO:0007669"/>
    <property type="project" value="UniProtKB-ARBA"/>
</dbReference>
<keyword evidence="4" id="KW-1133">Transmembrane helix</keyword>
<comment type="caution">
    <text evidence="6">The sequence shown here is derived from an EMBL/GenBank/DDBJ whole genome shotgun (WGS) entry which is preliminary data.</text>
</comment>
<dbReference type="PANTHER" id="PTHR32089">
    <property type="entry name" value="METHYL-ACCEPTING CHEMOTAXIS PROTEIN MCPB"/>
    <property type="match status" value="1"/>
</dbReference>
<comment type="subcellular location">
    <subcellularLocation>
        <location evidence="1">Cell inner membrane</location>
    </subcellularLocation>
</comment>
<dbReference type="Gene3D" id="1.10.287.950">
    <property type="entry name" value="Methyl-accepting chemotaxis protein"/>
    <property type="match status" value="1"/>
</dbReference>
<evidence type="ECO:0000256" key="2">
    <source>
        <dbReference type="ARBA" id="ARBA00023224"/>
    </source>
</evidence>
<name>F9RQ63_9VIBR</name>
<dbReference type="GO" id="GO:0007165">
    <property type="term" value="P:signal transduction"/>
    <property type="evidence" value="ECO:0007669"/>
    <property type="project" value="UniProtKB-KW"/>
</dbReference>
<dbReference type="Pfam" id="PF22673">
    <property type="entry name" value="MCP-like_PDC_1"/>
    <property type="match status" value="1"/>
</dbReference>
<keyword evidence="4" id="KW-0472">Membrane</keyword>
<dbReference type="Pfam" id="PF00015">
    <property type="entry name" value="MCPsignal"/>
    <property type="match status" value="1"/>
</dbReference>
<organism evidence="6 7">
    <name type="scientific">Vibrio scophthalmi LMG 19158</name>
    <dbReference type="NCBI Taxonomy" id="870967"/>
    <lineage>
        <taxon>Bacteria</taxon>
        <taxon>Pseudomonadati</taxon>
        <taxon>Pseudomonadota</taxon>
        <taxon>Gammaproteobacteria</taxon>
        <taxon>Vibrionales</taxon>
        <taxon>Vibrionaceae</taxon>
        <taxon>Vibrio</taxon>
    </lineage>
</organism>
<dbReference type="SUPFAM" id="SSF58104">
    <property type="entry name" value="Methyl-accepting chemotaxis protein (MCP) signaling domain"/>
    <property type="match status" value="1"/>
</dbReference>
<reference evidence="6 7" key="1">
    <citation type="journal article" date="2012" name="Int. J. Syst. Evol. Microbiol.">
        <title>Vibrio caribbeanicus sp. nov., isolated from the marine sponge Scleritoderma cyanea.</title>
        <authorList>
            <person name="Hoffmann M."/>
            <person name="Monday S.R."/>
            <person name="Allard M.W."/>
            <person name="Strain E.A."/>
            <person name="Whittaker P."/>
            <person name="Naum M."/>
            <person name="McCarthy P.J."/>
            <person name="Lopez J.V."/>
            <person name="Fischer M."/>
            <person name="Brown E.W."/>
        </authorList>
    </citation>
    <scope>NUCLEOTIDE SEQUENCE [LARGE SCALE GENOMIC DNA]</scope>
    <source>
        <strain evidence="6 7">LMG 19158</strain>
    </source>
</reference>
<feature type="domain" description="Methyl-accepting transducer" evidence="5">
    <location>
        <begin position="287"/>
        <end position="523"/>
    </location>
</feature>
<proteinExistence type="predicted"/>
<sequence>MDTVSTFIALQLHEIPNGSRDNLLDYVHYLSRTYDLKEVIVSDVDGNSYGNLDVHQEQNPKLLNRPWYTDVMQKSANFYMSSVYQSIATGDFVITMSVPISYNDQRIGVLLFDMDPSRFITDSADEFLITNDEGDVFATDASNISSISQNLFKLRPVFNSVDAKPFVYQNPNDEWFSVTRNKLTDDKNLWAITPLDHEVKSTRSQLITQIALLLVLTAILMCVVSFIVKRELRNLSQISSWILDMSKGVFSDSKGIQRANNEFDIIVDALFALHHNISSIVSSSHGSITSLSGYQDQISDAITNSLQNAENEMFKVTELTGVAKDLSETSSEVAISAQQADAATNAAIHALDDAIATLKHSELMSNNMINAITESSQKISDLTLHSQKISSVVEVINSISDQINLLALNAAIEAARAGEYGRGFAVVADEVRSLAAKTQQATIGVQDEILVLQKQSQNADEIMQSNVSLVTESQELMGRFATLFGDIGNKVKEVSMINMSVATAADNQLNLANTVSSNLSGIQDIVTSNVSGNQQVESVNETITELTKDLTSELEFFTIVNQSTSMKNE</sequence>
<dbReference type="InterPro" id="IPR029151">
    <property type="entry name" value="Sensor-like_sf"/>
</dbReference>
<evidence type="ECO:0000313" key="6">
    <source>
        <dbReference type="EMBL" id="EGU34529.1"/>
    </source>
</evidence>
<dbReference type="EMBL" id="AFWE01000159">
    <property type="protein sequence ID" value="EGU34529.1"/>
    <property type="molecule type" value="Genomic_DNA"/>
</dbReference>
<evidence type="ECO:0000313" key="7">
    <source>
        <dbReference type="Proteomes" id="UP000004349"/>
    </source>
</evidence>
<keyword evidence="4" id="KW-0812">Transmembrane</keyword>
<dbReference type="PROSITE" id="PS50111">
    <property type="entry name" value="CHEMOTAXIS_TRANSDUC_2"/>
    <property type="match status" value="1"/>
</dbReference>
<dbReference type="SMART" id="SM00283">
    <property type="entry name" value="MA"/>
    <property type="match status" value="1"/>
</dbReference>
<dbReference type="Proteomes" id="UP000004349">
    <property type="component" value="Unassembled WGS sequence"/>
</dbReference>
<accession>F9RQ63</accession>
<dbReference type="eggNOG" id="COG0840">
    <property type="taxonomic scope" value="Bacteria"/>
</dbReference>
<evidence type="ECO:0000256" key="3">
    <source>
        <dbReference type="PROSITE-ProRule" id="PRU00284"/>
    </source>
</evidence>
<dbReference type="GO" id="GO:0005886">
    <property type="term" value="C:plasma membrane"/>
    <property type="evidence" value="ECO:0007669"/>
    <property type="project" value="UniProtKB-SubCell"/>
</dbReference>
<gene>
    <name evidence="6" type="ORF">VIS19158_13062</name>
</gene>
<dbReference type="PANTHER" id="PTHR32089:SF33">
    <property type="entry name" value="TOXIN COREGULATED PILUS BIOSYNTHESIS PROTEIN I"/>
    <property type="match status" value="1"/>
</dbReference>